<dbReference type="EMBL" id="CP048222">
    <property type="protein sequence ID" value="QHT65692.1"/>
    <property type="molecule type" value="Genomic_DNA"/>
</dbReference>
<sequence length="415" mass="47300">MPAFLLSFYLILLFFLAGSQTFAQSDFRTGYIVIPNKDTIQGWVDNRSEMKNARQIFFKRSQNTEPVKYEAVDLLGYGLTGNKMYESKQLKLDSNTTNIAFLEILVKGKISLYHFKENSYYYVEKSGYTLLPLLQTEIKVVHEGRNYFNIRKDYIGTLQMLMADCSALRKEIDQTSITYSSLMSLVYKYNNCGSESNSIQTKRKFLILNVGLISGIQSSSIKFTSQNAEFSYLSNAQFAPDYQPFGGVSVKTTFPWITEKVSMIIEAQYSKNHYYSDSKRTVLSSSYKYIRDELEINLDYIRFPVLIRFTYPKGKFRPFLQAGAIYDIVLNNSSHWISEEESSQTVTTTEGGAVDIHDSQLYGTIGAGVEHRLSKKLSFFIECRGAMGGNLINSGTTSQYRIHTRLLTLQAGISF</sequence>
<evidence type="ECO:0000313" key="3">
    <source>
        <dbReference type="Proteomes" id="UP000480178"/>
    </source>
</evidence>
<evidence type="ECO:0000256" key="1">
    <source>
        <dbReference type="SAM" id="SignalP"/>
    </source>
</evidence>
<dbReference type="Gene3D" id="2.40.160.20">
    <property type="match status" value="1"/>
</dbReference>
<dbReference type="InterPro" id="IPR011250">
    <property type="entry name" value="OMP/PagP_B-barrel"/>
</dbReference>
<reference evidence="2 3" key="1">
    <citation type="submission" date="2020-01" db="EMBL/GenBank/DDBJ databases">
        <authorList>
            <person name="Kim M.K."/>
        </authorList>
    </citation>
    <scope>NUCLEOTIDE SEQUENCE [LARGE SCALE GENOMIC DNA]</scope>
    <source>
        <strain evidence="2 3">172606-1</strain>
    </source>
</reference>
<dbReference type="RefSeq" id="WP_162441772.1">
    <property type="nucleotide sequence ID" value="NZ_CP048222.1"/>
</dbReference>
<feature type="signal peptide" evidence="1">
    <location>
        <begin position="1"/>
        <end position="23"/>
    </location>
</feature>
<evidence type="ECO:0000313" key="2">
    <source>
        <dbReference type="EMBL" id="QHT65692.1"/>
    </source>
</evidence>
<dbReference type="Proteomes" id="UP000480178">
    <property type="component" value="Chromosome"/>
</dbReference>
<dbReference type="SUPFAM" id="SSF56925">
    <property type="entry name" value="OMPA-like"/>
    <property type="match status" value="1"/>
</dbReference>
<organism evidence="2 3">
    <name type="scientific">Rhodocytophaga rosea</name>
    <dbReference type="NCBI Taxonomy" id="2704465"/>
    <lineage>
        <taxon>Bacteria</taxon>
        <taxon>Pseudomonadati</taxon>
        <taxon>Bacteroidota</taxon>
        <taxon>Cytophagia</taxon>
        <taxon>Cytophagales</taxon>
        <taxon>Rhodocytophagaceae</taxon>
        <taxon>Rhodocytophaga</taxon>
    </lineage>
</organism>
<keyword evidence="3" id="KW-1185">Reference proteome</keyword>
<dbReference type="AlphaFoldDB" id="A0A6C0GD61"/>
<dbReference type="KEGG" id="rhoz:GXP67_02930"/>
<name>A0A6C0GD61_9BACT</name>
<keyword evidence="1" id="KW-0732">Signal</keyword>
<proteinExistence type="predicted"/>
<gene>
    <name evidence="2" type="ORF">GXP67_02930</name>
</gene>
<protein>
    <submittedName>
        <fullName evidence="2">PorT family protein</fullName>
    </submittedName>
</protein>
<accession>A0A6C0GD61</accession>
<feature type="chain" id="PRO_5025642305" evidence="1">
    <location>
        <begin position="24"/>
        <end position="415"/>
    </location>
</feature>